<accession>W1PZV7</accession>
<keyword evidence="7" id="KW-1185">Reference proteome</keyword>
<dbReference type="InterPro" id="IPR044759">
    <property type="entry name" value="bZIP_RF2"/>
</dbReference>
<reference evidence="7" key="1">
    <citation type="journal article" date="2013" name="Science">
        <title>The Amborella genome and the evolution of flowering plants.</title>
        <authorList>
            <consortium name="Amborella Genome Project"/>
        </authorList>
    </citation>
    <scope>NUCLEOTIDE SEQUENCE [LARGE SCALE GENOMIC DNA]</scope>
</reference>
<dbReference type="InterPro" id="IPR046347">
    <property type="entry name" value="bZIP_sf"/>
</dbReference>
<dbReference type="GO" id="GO:0003700">
    <property type="term" value="F:DNA-binding transcription factor activity"/>
    <property type="evidence" value="ECO:0007669"/>
    <property type="project" value="InterPro"/>
</dbReference>
<dbReference type="SUPFAM" id="SSF57959">
    <property type="entry name" value="Leucine zipper domain"/>
    <property type="match status" value="1"/>
</dbReference>
<dbReference type="InterPro" id="IPR004827">
    <property type="entry name" value="bZIP"/>
</dbReference>
<evidence type="ECO:0000259" key="5">
    <source>
        <dbReference type="PROSITE" id="PS00036"/>
    </source>
</evidence>
<keyword evidence="3" id="KW-0539">Nucleus</keyword>
<feature type="region of interest" description="Disordered" evidence="4">
    <location>
        <begin position="94"/>
        <end position="155"/>
    </location>
</feature>
<name>W1PZV7_AMBTC</name>
<dbReference type="Gene3D" id="1.20.5.170">
    <property type="match status" value="1"/>
</dbReference>
<dbReference type="PANTHER" id="PTHR46391">
    <property type="entry name" value="BASIC LEUCINE ZIPPER 34"/>
    <property type="match status" value="1"/>
</dbReference>
<dbReference type="Pfam" id="PF00170">
    <property type="entry name" value="bZIP_1"/>
    <property type="match status" value="1"/>
</dbReference>
<dbReference type="PROSITE" id="PS00036">
    <property type="entry name" value="BZIP_BASIC"/>
    <property type="match status" value="1"/>
</dbReference>
<dbReference type="eggNOG" id="ENOG502QQW5">
    <property type="taxonomic scope" value="Eukaryota"/>
</dbReference>
<keyword evidence="2" id="KW-0804">Transcription</keyword>
<keyword evidence="1" id="KW-0805">Transcription regulation</keyword>
<dbReference type="Proteomes" id="UP000017836">
    <property type="component" value="Unassembled WGS sequence"/>
</dbReference>
<evidence type="ECO:0000313" key="6">
    <source>
        <dbReference type="EMBL" id="ERN13983.1"/>
    </source>
</evidence>
<dbReference type="HOGENOM" id="CLU_059253_1_1_1"/>
<dbReference type="PANTHER" id="PTHR46391:SF35">
    <property type="entry name" value="BASIC LEUCINE ZIPPER 34-LIKE ISOFORM X1"/>
    <property type="match status" value="1"/>
</dbReference>
<evidence type="ECO:0000313" key="7">
    <source>
        <dbReference type="Proteomes" id="UP000017836"/>
    </source>
</evidence>
<dbReference type="InterPro" id="IPR052483">
    <property type="entry name" value="bZIP_transcription_regulators"/>
</dbReference>
<dbReference type="AlphaFoldDB" id="W1PZV7"/>
<dbReference type="Gramene" id="ERN13983">
    <property type="protein sequence ID" value="ERN13983"/>
    <property type="gene ID" value="AMTR_s00021p00170620"/>
</dbReference>
<evidence type="ECO:0000256" key="2">
    <source>
        <dbReference type="ARBA" id="ARBA00023163"/>
    </source>
</evidence>
<feature type="region of interest" description="Disordered" evidence="4">
    <location>
        <begin position="1"/>
        <end position="32"/>
    </location>
</feature>
<evidence type="ECO:0000256" key="3">
    <source>
        <dbReference type="ARBA" id="ARBA00023242"/>
    </source>
</evidence>
<evidence type="ECO:0000256" key="4">
    <source>
        <dbReference type="SAM" id="MobiDB-lite"/>
    </source>
</evidence>
<evidence type="ECO:0000256" key="1">
    <source>
        <dbReference type="ARBA" id="ARBA00023015"/>
    </source>
</evidence>
<sequence length="203" mass="22025">MANRPSDAPPASHNLLANHRAPSAPAFTGTQVRAQQQPLWVDEFLEFSSAKRSSHRRVVSDSMTAFTPSEECSHAGFDGIDDEQLMAMFGGQQLQAEERSSNASTTPSSDRRSTGEQGAGRTGASEAAEVQSAPRQEPPVFAGAGSAVEPNLDPRRVRRILANRQSAQRSRIRKLQYISDLERTVASLQVRSSCTASPRSLFT</sequence>
<dbReference type="CDD" id="cd14703">
    <property type="entry name" value="bZIP_plant_RF2"/>
    <property type="match status" value="1"/>
</dbReference>
<feature type="domain" description="BZIP" evidence="5">
    <location>
        <begin position="158"/>
        <end position="173"/>
    </location>
</feature>
<protein>
    <recommendedName>
        <fullName evidence="5">BZIP domain-containing protein</fullName>
    </recommendedName>
</protein>
<gene>
    <name evidence="6" type="ORF">AMTR_s00021p00170620</name>
</gene>
<organism evidence="6 7">
    <name type="scientific">Amborella trichopoda</name>
    <dbReference type="NCBI Taxonomy" id="13333"/>
    <lineage>
        <taxon>Eukaryota</taxon>
        <taxon>Viridiplantae</taxon>
        <taxon>Streptophyta</taxon>
        <taxon>Embryophyta</taxon>
        <taxon>Tracheophyta</taxon>
        <taxon>Spermatophyta</taxon>
        <taxon>Magnoliopsida</taxon>
        <taxon>Amborellales</taxon>
        <taxon>Amborellaceae</taxon>
        <taxon>Amborella</taxon>
    </lineage>
</organism>
<dbReference type="GO" id="GO:0005634">
    <property type="term" value="C:nucleus"/>
    <property type="evidence" value="ECO:0007669"/>
    <property type="project" value="UniProtKB-ARBA"/>
</dbReference>
<dbReference type="EMBL" id="KI392560">
    <property type="protein sequence ID" value="ERN13983.1"/>
    <property type="molecule type" value="Genomic_DNA"/>
</dbReference>
<proteinExistence type="predicted"/>